<keyword evidence="1" id="KW-0677">Repeat</keyword>
<organism evidence="3">
    <name type="scientific">Odontella aurita</name>
    <dbReference type="NCBI Taxonomy" id="265563"/>
    <lineage>
        <taxon>Eukaryota</taxon>
        <taxon>Sar</taxon>
        <taxon>Stramenopiles</taxon>
        <taxon>Ochrophyta</taxon>
        <taxon>Bacillariophyta</taxon>
        <taxon>Mediophyceae</taxon>
        <taxon>Biddulphiophycidae</taxon>
        <taxon>Eupodiscales</taxon>
        <taxon>Odontellaceae</taxon>
        <taxon>Odontella</taxon>
    </lineage>
</organism>
<dbReference type="EMBL" id="HBKQ01041185">
    <property type="protein sequence ID" value="CAE2264804.1"/>
    <property type="molecule type" value="Transcribed_RNA"/>
</dbReference>
<dbReference type="AlphaFoldDB" id="A0A7S4JIS8"/>
<dbReference type="Pfam" id="PF12796">
    <property type="entry name" value="Ank_2"/>
    <property type="match status" value="1"/>
</dbReference>
<evidence type="ECO:0000256" key="2">
    <source>
        <dbReference type="ARBA" id="ARBA00023043"/>
    </source>
</evidence>
<dbReference type="GO" id="GO:0051015">
    <property type="term" value="F:actin filament binding"/>
    <property type="evidence" value="ECO:0007669"/>
    <property type="project" value="TreeGrafter"/>
</dbReference>
<evidence type="ECO:0000313" key="3">
    <source>
        <dbReference type="EMBL" id="CAE2264804.1"/>
    </source>
</evidence>
<dbReference type="GO" id="GO:0005737">
    <property type="term" value="C:cytoplasm"/>
    <property type="evidence" value="ECO:0007669"/>
    <property type="project" value="TreeGrafter"/>
</dbReference>
<dbReference type="PANTHER" id="PTHR24153">
    <property type="entry name" value="ESPIN"/>
    <property type="match status" value="1"/>
</dbReference>
<gene>
    <name evidence="3" type="ORF">OAUR00152_LOCUS28406</name>
</gene>
<dbReference type="PANTHER" id="PTHR24153:SF8">
    <property type="entry name" value="FORKED, ISOFORM F"/>
    <property type="match status" value="1"/>
</dbReference>
<protein>
    <submittedName>
        <fullName evidence="3">Uncharacterized protein</fullName>
    </submittedName>
</protein>
<dbReference type="InterPro" id="IPR002110">
    <property type="entry name" value="Ankyrin_rpt"/>
</dbReference>
<reference evidence="3" key="1">
    <citation type="submission" date="2021-01" db="EMBL/GenBank/DDBJ databases">
        <authorList>
            <person name="Corre E."/>
            <person name="Pelletier E."/>
            <person name="Niang G."/>
            <person name="Scheremetjew M."/>
            <person name="Finn R."/>
            <person name="Kale V."/>
            <person name="Holt S."/>
            <person name="Cochrane G."/>
            <person name="Meng A."/>
            <person name="Brown T."/>
            <person name="Cohen L."/>
        </authorList>
    </citation>
    <scope>NUCLEOTIDE SEQUENCE</scope>
    <source>
        <strain evidence="3">Isolate 1302-5</strain>
    </source>
</reference>
<dbReference type="InterPro" id="IPR052420">
    <property type="entry name" value="Espin/Espin-like"/>
</dbReference>
<name>A0A7S4JIS8_9STRA</name>
<sequence>MIDTATFTCSFGADSKKSKSSVQTEDVLISEDLQRCLSKADWGALIDLLDSLGDSADSKLSSDSAMNFGLCTGSNIVHAICAYDAPIEIVRTILEVCPGMTSERDCFDQTPLHVAVKRASVGTSPACIRALLSQYPAAACMQDRNGMTPLMLACGNMRRVEFSGWSRQRSSYTDSLVATIRVLALSAPRAIVIEDENGRTAVEHALFSGVPESGFLLLQRVSRDVRSKAWQNKAGNEARLE</sequence>
<keyword evidence="2" id="KW-0040">ANK repeat</keyword>
<proteinExistence type="predicted"/>
<accession>A0A7S4JIS8</accession>
<dbReference type="SUPFAM" id="SSF48403">
    <property type="entry name" value="Ankyrin repeat"/>
    <property type="match status" value="1"/>
</dbReference>
<dbReference type="GO" id="GO:0051017">
    <property type="term" value="P:actin filament bundle assembly"/>
    <property type="evidence" value="ECO:0007669"/>
    <property type="project" value="TreeGrafter"/>
</dbReference>
<dbReference type="InterPro" id="IPR036770">
    <property type="entry name" value="Ankyrin_rpt-contain_sf"/>
</dbReference>
<evidence type="ECO:0000256" key="1">
    <source>
        <dbReference type="ARBA" id="ARBA00022737"/>
    </source>
</evidence>
<dbReference type="Gene3D" id="1.25.40.20">
    <property type="entry name" value="Ankyrin repeat-containing domain"/>
    <property type="match status" value="1"/>
</dbReference>